<dbReference type="Gene3D" id="3.40.50.2000">
    <property type="entry name" value="Glycogen Phosphorylase B"/>
    <property type="match status" value="2"/>
</dbReference>
<organism evidence="3 4">
    <name type="scientific">Leptolyngbya cf. ectocarpi LEGE 11479</name>
    <dbReference type="NCBI Taxonomy" id="1828722"/>
    <lineage>
        <taxon>Bacteria</taxon>
        <taxon>Bacillati</taxon>
        <taxon>Cyanobacteriota</taxon>
        <taxon>Cyanophyceae</taxon>
        <taxon>Leptolyngbyales</taxon>
        <taxon>Leptolyngbyaceae</taxon>
        <taxon>Leptolyngbya group</taxon>
        <taxon>Leptolyngbya</taxon>
    </lineage>
</organism>
<dbReference type="Pfam" id="PF13439">
    <property type="entry name" value="Glyco_transf_4"/>
    <property type="match status" value="1"/>
</dbReference>
<reference evidence="3" key="1">
    <citation type="submission" date="2020-10" db="EMBL/GenBank/DDBJ databases">
        <authorList>
            <person name="Castelo-Branco R."/>
            <person name="Eusebio N."/>
            <person name="Adriana R."/>
            <person name="Vieira A."/>
            <person name="Brugerolle De Fraissinette N."/>
            <person name="Rezende De Castro R."/>
            <person name="Schneider M.P."/>
            <person name="Vasconcelos V."/>
            <person name="Leao P.N."/>
        </authorList>
    </citation>
    <scope>NUCLEOTIDE SEQUENCE</scope>
    <source>
        <strain evidence="3">LEGE 11479</strain>
    </source>
</reference>
<dbReference type="Proteomes" id="UP000615026">
    <property type="component" value="Unassembled WGS sequence"/>
</dbReference>
<keyword evidence="4" id="KW-1185">Reference proteome</keyword>
<dbReference type="AlphaFoldDB" id="A0A928X0Q4"/>
<evidence type="ECO:0000313" key="4">
    <source>
        <dbReference type="Proteomes" id="UP000615026"/>
    </source>
</evidence>
<gene>
    <name evidence="3" type="ORF">IQ260_01845</name>
</gene>
<dbReference type="PANTHER" id="PTHR45947:SF13">
    <property type="entry name" value="TRANSFERASE"/>
    <property type="match status" value="1"/>
</dbReference>
<sequence length="389" mass="44514">MKILMAHNRYQNRGGEDESFDSESSLLERYGHRVIRYVKHNDSISEDLIFNVSVRTLWSVEDYKSIRVLIQREKPNLLHVQNHFPLISPAIYYAARTEKIPIIQTLRNYRLFCLNAYLFRQGQVCEDCLGQAIPLSGIQHKCYRDSRAGSIVVSSSIALHRLLKTYVRKVDLFIALTEFAKQKYAENGIPKHKIVLKSNFVDPDPKIGPGNDNFVLFVGRLSPEKGISTLLRAWKQLGEHIPLRIIGSGPLEPEVRNATSTHLGIEYLGPRPIQEVQEIMGQAKALIFPSLWYEGMPRVIIEAFAKGTPVISSELGAMTTMVMHQKTGLHFCVGNAEELVKQTRWMLEHPSQWQEMRLLARQQFEVNYNAESSYHRLIEIYSQAISAPQ</sequence>
<feature type="domain" description="Glycosyl transferase family 1" evidence="1">
    <location>
        <begin position="209"/>
        <end position="356"/>
    </location>
</feature>
<protein>
    <submittedName>
        <fullName evidence="3">Glycosyltransferase</fullName>
    </submittedName>
</protein>
<accession>A0A928X0Q4</accession>
<dbReference type="RefSeq" id="WP_193990314.1">
    <property type="nucleotide sequence ID" value="NZ_JADEXP010000007.1"/>
</dbReference>
<comment type="caution">
    <text evidence="3">The sequence shown here is derived from an EMBL/GenBank/DDBJ whole genome shotgun (WGS) entry which is preliminary data.</text>
</comment>
<evidence type="ECO:0000259" key="2">
    <source>
        <dbReference type="Pfam" id="PF13439"/>
    </source>
</evidence>
<dbReference type="SUPFAM" id="SSF53756">
    <property type="entry name" value="UDP-Glycosyltransferase/glycogen phosphorylase"/>
    <property type="match status" value="1"/>
</dbReference>
<dbReference type="GO" id="GO:0016757">
    <property type="term" value="F:glycosyltransferase activity"/>
    <property type="evidence" value="ECO:0007669"/>
    <property type="project" value="InterPro"/>
</dbReference>
<evidence type="ECO:0000313" key="3">
    <source>
        <dbReference type="EMBL" id="MBE9065389.1"/>
    </source>
</evidence>
<dbReference type="PANTHER" id="PTHR45947">
    <property type="entry name" value="SULFOQUINOVOSYL TRANSFERASE SQD2"/>
    <property type="match status" value="1"/>
</dbReference>
<dbReference type="EMBL" id="JADEXP010000007">
    <property type="protein sequence ID" value="MBE9065389.1"/>
    <property type="molecule type" value="Genomic_DNA"/>
</dbReference>
<feature type="domain" description="Glycosyltransferase subfamily 4-like N-terminal" evidence="2">
    <location>
        <begin position="54"/>
        <end position="204"/>
    </location>
</feature>
<dbReference type="Pfam" id="PF00534">
    <property type="entry name" value="Glycos_transf_1"/>
    <property type="match status" value="1"/>
</dbReference>
<dbReference type="InterPro" id="IPR050194">
    <property type="entry name" value="Glycosyltransferase_grp1"/>
</dbReference>
<dbReference type="InterPro" id="IPR001296">
    <property type="entry name" value="Glyco_trans_1"/>
</dbReference>
<evidence type="ECO:0000259" key="1">
    <source>
        <dbReference type="Pfam" id="PF00534"/>
    </source>
</evidence>
<dbReference type="InterPro" id="IPR028098">
    <property type="entry name" value="Glyco_trans_4-like_N"/>
</dbReference>
<proteinExistence type="predicted"/>
<name>A0A928X0Q4_LEPEC</name>